<dbReference type="EMBL" id="KQ242166">
    <property type="protein sequence ID" value="KNC80338.1"/>
    <property type="molecule type" value="Genomic_DNA"/>
</dbReference>
<dbReference type="GeneID" id="25907800"/>
<dbReference type="Proteomes" id="UP000054560">
    <property type="component" value="Unassembled WGS sequence"/>
</dbReference>
<keyword evidence="5" id="KW-1185">Reference proteome</keyword>
<dbReference type="InterPro" id="IPR002110">
    <property type="entry name" value="Ankyrin_rpt"/>
</dbReference>
<protein>
    <submittedName>
        <fullName evidence="4">Uncharacterized protein</fullName>
    </submittedName>
</protein>
<sequence length="104" mass="11281">MMEQQVHKAARTRDVTTLSNILLIDESQIDTLDEDGWTPLHSASLSGYKDVVELLLAKGADIDVKANDGRTPLFSASETGHKDVVELLLAKGADIDVKNNVSGY</sequence>
<evidence type="ECO:0000256" key="3">
    <source>
        <dbReference type="PROSITE-ProRule" id="PRU00023"/>
    </source>
</evidence>
<dbReference type="SMART" id="SM00248">
    <property type="entry name" value="ANK"/>
    <property type="match status" value="2"/>
</dbReference>
<dbReference type="Gene3D" id="1.25.40.20">
    <property type="entry name" value="Ankyrin repeat-containing domain"/>
    <property type="match status" value="1"/>
</dbReference>
<proteinExistence type="predicted"/>
<dbReference type="OrthoDB" id="539213at2759"/>
<dbReference type="eggNOG" id="KOG0504">
    <property type="taxonomic scope" value="Eukaryota"/>
</dbReference>
<evidence type="ECO:0000313" key="4">
    <source>
        <dbReference type="EMBL" id="KNC80338.1"/>
    </source>
</evidence>
<dbReference type="PROSITE" id="PS50297">
    <property type="entry name" value="ANK_REP_REGION"/>
    <property type="match status" value="2"/>
</dbReference>
<feature type="repeat" description="ANK" evidence="3">
    <location>
        <begin position="35"/>
        <end position="67"/>
    </location>
</feature>
<accession>A0A0L0FWK4</accession>
<feature type="repeat" description="ANK" evidence="3">
    <location>
        <begin position="68"/>
        <end position="100"/>
    </location>
</feature>
<dbReference type="PROSITE" id="PS50088">
    <property type="entry name" value="ANK_REPEAT"/>
    <property type="match status" value="2"/>
</dbReference>
<evidence type="ECO:0000313" key="5">
    <source>
        <dbReference type="Proteomes" id="UP000054560"/>
    </source>
</evidence>
<reference evidence="4 5" key="1">
    <citation type="submission" date="2011-02" db="EMBL/GenBank/DDBJ databases">
        <title>The Genome Sequence of Sphaeroforma arctica JP610.</title>
        <authorList>
            <consortium name="The Broad Institute Genome Sequencing Platform"/>
            <person name="Russ C."/>
            <person name="Cuomo C."/>
            <person name="Young S.K."/>
            <person name="Zeng Q."/>
            <person name="Gargeya S."/>
            <person name="Alvarado L."/>
            <person name="Berlin A."/>
            <person name="Chapman S.B."/>
            <person name="Chen Z."/>
            <person name="Freedman E."/>
            <person name="Gellesch M."/>
            <person name="Goldberg J."/>
            <person name="Griggs A."/>
            <person name="Gujja S."/>
            <person name="Heilman E."/>
            <person name="Heiman D."/>
            <person name="Howarth C."/>
            <person name="Mehta T."/>
            <person name="Neiman D."/>
            <person name="Pearson M."/>
            <person name="Roberts A."/>
            <person name="Saif S."/>
            <person name="Shea T."/>
            <person name="Shenoy N."/>
            <person name="Sisk P."/>
            <person name="Stolte C."/>
            <person name="Sykes S."/>
            <person name="White J."/>
            <person name="Yandava C."/>
            <person name="Burger G."/>
            <person name="Gray M.W."/>
            <person name="Holland P.W.H."/>
            <person name="King N."/>
            <person name="Lang F.B.F."/>
            <person name="Roger A.J."/>
            <person name="Ruiz-Trillo I."/>
            <person name="Haas B."/>
            <person name="Nusbaum C."/>
            <person name="Birren B."/>
        </authorList>
    </citation>
    <scope>NUCLEOTIDE SEQUENCE [LARGE SCALE GENOMIC DNA]</scope>
    <source>
        <strain evidence="4 5">JP610</strain>
    </source>
</reference>
<dbReference type="SUPFAM" id="SSF48403">
    <property type="entry name" value="Ankyrin repeat"/>
    <property type="match status" value="1"/>
</dbReference>
<dbReference type="InterPro" id="IPR036770">
    <property type="entry name" value="Ankyrin_rpt-contain_sf"/>
</dbReference>
<gene>
    <name evidence="4" type="ORF">SARC_07296</name>
</gene>
<evidence type="ECO:0000256" key="2">
    <source>
        <dbReference type="ARBA" id="ARBA00023043"/>
    </source>
</evidence>
<dbReference type="RefSeq" id="XP_014154240.1">
    <property type="nucleotide sequence ID" value="XM_014298765.1"/>
</dbReference>
<evidence type="ECO:0000256" key="1">
    <source>
        <dbReference type="ARBA" id="ARBA00022737"/>
    </source>
</evidence>
<dbReference type="AlphaFoldDB" id="A0A0L0FWK4"/>
<organism evidence="4 5">
    <name type="scientific">Sphaeroforma arctica JP610</name>
    <dbReference type="NCBI Taxonomy" id="667725"/>
    <lineage>
        <taxon>Eukaryota</taxon>
        <taxon>Ichthyosporea</taxon>
        <taxon>Ichthyophonida</taxon>
        <taxon>Sphaeroforma</taxon>
    </lineage>
</organism>
<dbReference type="PANTHER" id="PTHR24171">
    <property type="entry name" value="ANKYRIN REPEAT DOMAIN-CONTAINING PROTEIN 39-RELATED"/>
    <property type="match status" value="1"/>
</dbReference>
<name>A0A0L0FWK4_9EUKA</name>
<keyword evidence="1" id="KW-0677">Repeat</keyword>
<keyword evidence="2 3" id="KW-0040">ANK repeat</keyword>
<dbReference type="STRING" id="667725.A0A0L0FWK4"/>
<dbReference type="PRINTS" id="PR01415">
    <property type="entry name" value="ANKYRIN"/>
</dbReference>
<dbReference type="Pfam" id="PF12796">
    <property type="entry name" value="Ank_2"/>
    <property type="match status" value="1"/>
</dbReference>